<dbReference type="InterPro" id="IPR025659">
    <property type="entry name" value="Tubby-like_C"/>
</dbReference>
<dbReference type="EMBL" id="HBKQ01031030">
    <property type="protein sequence ID" value="CAE2250506.1"/>
    <property type="molecule type" value="Transcribed_RNA"/>
</dbReference>
<gene>
    <name evidence="2" type="ORF">OAUR00152_LOCUS21078</name>
</gene>
<dbReference type="AlphaFoldDB" id="A0A7S4J3Y2"/>
<dbReference type="InterPro" id="IPR038595">
    <property type="entry name" value="LOR_sf"/>
</dbReference>
<evidence type="ECO:0000256" key="1">
    <source>
        <dbReference type="ARBA" id="ARBA00005437"/>
    </source>
</evidence>
<dbReference type="Pfam" id="PF04525">
    <property type="entry name" value="LOR"/>
    <property type="match status" value="1"/>
</dbReference>
<sequence length="178" mass="20086">MALNTYLIRKEWLSLGDDFVINSTEEDGEGVAYSVDNKILHLRETYHMSDADGTNIYKIMERNIPNHRVVIYDDDEEKVAVVRKRGDGTYWCHVDDERDIFAEGDASENKLELSNIGGLNVASMSEADLKIFPDGDGFNMVRVRPDQEEDLIMALLVSVQYLVDDEGDDDSDGESDGE</sequence>
<accession>A0A7S4J3Y2</accession>
<name>A0A7S4J3Y2_9STRA</name>
<proteinExistence type="inferred from homology"/>
<dbReference type="InterPro" id="IPR007612">
    <property type="entry name" value="LOR"/>
</dbReference>
<evidence type="ECO:0000313" key="2">
    <source>
        <dbReference type="EMBL" id="CAE2250506.1"/>
    </source>
</evidence>
<protein>
    <submittedName>
        <fullName evidence="2">Uncharacterized protein</fullName>
    </submittedName>
</protein>
<comment type="similarity">
    <text evidence="1">Belongs to the LOR family.</text>
</comment>
<dbReference type="Gene3D" id="2.40.160.200">
    <property type="entry name" value="LURP1-related"/>
    <property type="match status" value="1"/>
</dbReference>
<dbReference type="SUPFAM" id="SSF54518">
    <property type="entry name" value="Tubby C-terminal domain-like"/>
    <property type="match status" value="1"/>
</dbReference>
<reference evidence="2" key="1">
    <citation type="submission" date="2021-01" db="EMBL/GenBank/DDBJ databases">
        <authorList>
            <person name="Corre E."/>
            <person name="Pelletier E."/>
            <person name="Niang G."/>
            <person name="Scheremetjew M."/>
            <person name="Finn R."/>
            <person name="Kale V."/>
            <person name="Holt S."/>
            <person name="Cochrane G."/>
            <person name="Meng A."/>
            <person name="Brown T."/>
            <person name="Cohen L."/>
        </authorList>
    </citation>
    <scope>NUCLEOTIDE SEQUENCE</scope>
    <source>
        <strain evidence="2">Isolate 1302-5</strain>
    </source>
</reference>
<organism evidence="2">
    <name type="scientific">Odontella aurita</name>
    <dbReference type="NCBI Taxonomy" id="265563"/>
    <lineage>
        <taxon>Eukaryota</taxon>
        <taxon>Sar</taxon>
        <taxon>Stramenopiles</taxon>
        <taxon>Ochrophyta</taxon>
        <taxon>Bacillariophyta</taxon>
        <taxon>Mediophyceae</taxon>
        <taxon>Biddulphiophycidae</taxon>
        <taxon>Eupodiscales</taxon>
        <taxon>Odontellaceae</taxon>
        <taxon>Odontella</taxon>
    </lineage>
</organism>